<dbReference type="Gene3D" id="2.130.10.10">
    <property type="entry name" value="YVTN repeat-like/Quinoprotein amine dehydrogenase"/>
    <property type="match status" value="1"/>
</dbReference>
<dbReference type="Pfam" id="PF14685">
    <property type="entry name" value="PDZ_Tricorn"/>
    <property type="match status" value="1"/>
</dbReference>
<keyword evidence="5 7" id="KW-0378">Hydrolase</keyword>
<feature type="active site" description="Charge relay system" evidence="8">
    <location>
        <position position="1051"/>
    </location>
</feature>
<dbReference type="InterPro" id="IPR036034">
    <property type="entry name" value="PDZ_sf"/>
</dbReference>
<evidence type="ECO:0000256" key="7">
    <source>
        <dbReference type="PIRNR" id="PIRNR036421"/>
    </source>
</evidence>
<dbReference type="PANTHER" id="PTHR43253:SF1">
    <property type="entry name" value="TRICORN PROTEASE HOMOLOG 2-RELATED"/>
    <property type="match status" value="1"/>
</dbReference>
<keyword evidence="3 7" id="KW-0963">Cytoplasm</keyword>
<dbReference type="InterPro" id="IPR028204">
    <property type="entry name" value="Tricorn_C1"/>
</dbReference>
<proteinExistence type="inferred from homology"/>
<comment type="subcellular location">
    <subcellularLocation>
        <location evidence="1 7">Cytoplasm</location>
    </subcellularLocation>
</comment>
<dbReference type="SUPFAM" id="SSF52096">
    <property type="entry name" value="ClpP/crotonase"/>
    <property type="match status" value="1"/>
</dbReference>
<dbReference type="SUPFAM" id="SSF82171">
    <property type="entry name" value="DPP6 N-terminal domain-like"/>
    <property type="match status" value="1"/>
</dbReference>
<keyword evidence="4 7" id="KW-0645">Protease</keyword>
<evidence type="ECO:0000256" key="2">
    <source>
        <dbReference type="ARBA" id="ARBA00008524"/>
    </source>
</evidence>
<dbReference type="GO" id="GO:0005737">
    <property type="term" value="C:cytoplasm"/>
    <property type="evidence" value="ECO:0007669"/>
    <property type="project" value="UniProtKB-SubCell"/>
</dbReference>
<dbReference type="SMART" id="SM00245">
    <property type="entry name" value="TSPc"/>
    <property type="match status" value="1"/>
</dbReference>
<dbReference type="Pfam" id="PF26550">
    <property type="entry name" value="Tricorn_2nd"/>
    <property type="match status" value="1"/>
</dbReference>
<dbReference type="GO" id="GO:0008236">
    <property type="term" value="F:serine-type peptidase activity"/>
    <property type="evidence" value="ECO:0007669"/>
    <property type="project" value="UniProtKB-UniRule"/>
</dbReference>
<dbReference type="Gene3D" id="3.90.226.10">
    <property type="entry name" value="2-enoyl-CoA Hydratase, Chain A, domain 1"/>
    <property type="match status" value="1"/>
</dbReference>
<dbReference type="Gene3D" id="2.30.42.10">
    <property type="match status" value="1"/>
</dbReference>
<dbReference type="AlphaFoldDB" id="A0A350P5U9"/>
<evidence type="ECO:0000256" key="3">
    <source>
        <dbReference type="ARBA" id="ARBA00022490"/>
    </source>
</evidence>
<dbReference type="Pfam" id="PF03572">
    <property type="entry name" value="Peptidase_S41"/>
    <property type="match status" value="1"/>
</dbReference>
<dbReference type="InterPro" id="IPR029414">
    <property type="entry name" value="Tricorn_PDZ"/>
</dbReference>
<evidence type="ECO:0000256" key="9">
    <source>
        <dbReference type="SAM" id="MobiDB-lite"/>
    </source>
</evidence>
<evidence type="ECO:0000313" key="11">
    <source>
        <dbReference type="EMBL" id="HAW76666.1"/>
    </source>
</evidence>
<comment type="similarity">
    <text evidence="2 7">Belongs to the peptidase S41B family.</text>
</comment>
<reference evidence="11 12" key="1">
    <citation type="journal article" date="2018" name="Nat. Biotechnol.">
        <title>A standardized bacterial taxonomy based on genome phylogeny substantially revises the tree of life.</title>
        <authorList>
            <person name="Parks D.H."/>
            <person name="Chuvochina M."/>
            <person name="Waite D.W."/>
            <person name="Rinke C."/>
            <person name="Skarshewski A."/>
            <person name="Chaumeil P.A."/>
            <person name="Hugenholtz P."/>
        </authorList>
    </citation>
    <scope>NUCLEOTIDE SEQUENCE [LARGE SCALE GENOMIC DNA]</scope>
    <source>
        <strain evidence="11">UBA11978</strain>
    </source>
</reference>
<evidence type="ECO:0000259" key="10">
    <source>
        <dbReference type="SMART" id="SM00245"/>
    </source>
</evidence>
<evidence type="ECO:0000256" key="5">
    <source>
        <dbReference type="ARBA" id="ARBA00022801"/>
    </source>
</evidence>
<accession>A0A350P5U9</accession>
<dbReference type="CDD" id="cd07562">
    <property type="entry name" value="Peptidase_S41_TRI"/>
    <property type="match status" value="1"/>
</dbReference>
<feature type="active site" description="Nucleophile" evidence="8">
    <location>
        <position position="993"/>
    </location>
</feature>
<dbReference type="InterPro" id="IPR029045">
    <property type="entry name" value="ClpP/crotonase-like_dom_sf"/>
</dbReference>
<dbReference type="GO" id="GO:0006508">
    <property type="term" value="P:proteolysis"/>
    <property type="evidence" value="ECO:0007669"/>
    <property type="project" value="UniProtKB-UniRule"/>
</dbReference>
<dbReference type="Gene3D" id="3.30.750.44">
    <property type="match status" value="1"/>
</dbReference>
<keyword evidence="6 7" id="KW-0720">Serine protease</keyword>
<dbReference type="EC" id="3.4.21.-" evidence="7"/>
<dbReference type="PANTHER" id="PTHR43253">
    <property type="entry name" value="TRICORN PROTEASE HOMOLOG 2-RELATED"/>
    <property type="match status" value="1"/>
</dbReference>
<dbReference type="InterPro" id="IPR015943">
    <property type="entry name" value="WD40/YVTN_repeat-like_dom_sf"/>
</dbReference>
<dbReference type="STRING" id="589873.EP12_16175"/>
<dbReference type="InterPro" id="IPR005151">
    <property type="entry name" value="Tail-specific_protease"/>
</dbReference>
<feature type="active site" description="Charge relay system" evidence="8">
    <location>
        <position position="767"/>
    </location>
</feature>
<dbReference type="Gene3D" id="2.120.10.60">
    <property type="entry name" value="Tricorn protease N-terminal domain"/>
    <property type="match status" value="1"/>
</dbReference>
<sequence>MLTEQTFSVCSVLFKSIKTPLRRKDKAMIRNDPLLKPLLGAFIMAISFATHATQLLREPTLHKDTLVFTYANDLWKTTIKGGKATRLTSFQGSESQPVISPDGKMLAFTGEYEGNKDVYIVSIDGGHAKQLTFHPASDAVVGWAPDSQSVLFSSPRYSAPRNSQQLYTVSVEGGNPQQLPMRRASDGAFDPKGENMVFRRAGVWDRGWRNYRGGQNQALRMINLSSLEEHDLPFNNDFDVDPEWSNNGDIYFLSNRSKVANVFRYAPSANAITPVTDYSEYDVMGFAVDGSNVVYEYLGDLYLKQEQQAAKKLSIEVVGDFYWARDAHVDAHKNITEFNVSPSGKRALFSARGDIFSVPVEHGSARALTDSSGVREHSAVWSDDGQYIAWFSDASGEYELVIADQYGTKSKTIPLAGEGFYQKLVWSPDGKRLSFTDSAQQLWIANRSNGSTKIIDTNRQVHPEWEMMAAWSPDSRYIAYTKQNETMFRELYLYSVQERTRHQLTHGLAEVTWPTWSDNSNTLYFLGSVDYGPQSPWLDMSSLSFKATYQLYYANLSPTHAPLFSMRSDEEEPTQKNDSNTDNEDEPTQPSVFVAEGFGDRITPVTSEKGHFSHLAGGKGGNLYFLSQFKDDTGASQTHLMKFDAEERTIAKIADKVSEYRLSADNNAILLKSKESYRLISAITGSGDDDKVIALALSKRVNFFEEWQQIFREAWRYQRDYLYVENFHGADWDAVYEQYQPLVASIRHPLDLTYLLDTLGGEVSIGHSFTASGAKPDIGKPNVGLLGIDFEVTKKGVKLRHIYTGESFFAGANLQSPLGKYAHQIDENAYLIAVNDTPIDPQKNLYSQFEGTLGHVTRITIGDIDNSDKRQVYLVKPINNENGLRKNHWIEKNRQYVEAQSNGKLAYVWMPDTADDGYHSFNRYFFPQAKKPGVIIDERFNGGGYIADYVINILRRELNGFFNNPLAPRKPLTSPASGVWGSKVMLINEMSGSGGDMLPYMFNYYGLGKLVGKRTWGGLVGIWGVPGFIDGGYMTAPRSGFYGTNGQWQVENEGVMPDVSVEQWTKFTSKGLDPQLDKAIEVGLEELKGYTSPIKAQPKDPVRVPVPRQ</sequence>
<evidence type="ECO:0000256" key="4">
    <source>
        <dbReference type="ARBA" id="ARBA00022670"/>
    </source>
</evidence>
<dbReference type="SUPFAM" id="SSF69304">
    <property type="entry name" value="Tricorn protease N-terminal domain"/>
    <property type="match status" value="1"/>
</dbReference>
<name>A0A350P5U9_9ALTE</name>
<evidence type="ECO:0000313" key="12">
    <source>
        <dbReference type="Proteomes" id="UP000263517"/>
    </source>
</evidence>
<gene>
    <name evidence="11" type="ORF">DCW74_13135</name>
</gene>
<evidence type="ECO:0000256" key="8">
    <source>
        <dbReference type="PIRSR" id="PIRSR036421-1"/>
    </source>
</evidence>
<feature type="region of interest" description="Disordered" evidence="9">
    <location>
        <begin position="567"/>
        <end position="591"/>
    </location>
</feature>
<dbReference type="PIRSF" id="PIRSF036421">
    <property type="entry name" value="Tricorn_protease"/>
    <property type="match status" value="1"/>
</dbReference>
<organism evidence="11 12">
    <name type="scientific">Alteromonas australica</name>
    <dbReference type="NCBI Taxonomy" id="589873"/>
    <lineage>
        <taxon>Bacteria</taxon>
        <taxon>Pseudomonadati</taxon>
        <taxon>Pseudomonadota</taxon>
        <taxon>Gammaproteobacteria</taxon>
        <taxon>Alteromonadales</taxon>
        <taxon>Alteromonadaceae</taxon>
        <taxon>Alteromonas/Salinimonas group</taxon>
        <taxon>Alteromonas</taxon>
    </lineage>
</organism>
<comment type="caution">
    <text evidence="11">The sequence shown here is derived from an EMBL/GenBank/DDBJ whole genome shotgun (WGS) entry which is preliminary data.</text>
</comment>
<protein>
    <recommendedName>
        <fullName evidence="7">Tricorn protease homolog</fullName>
        <ecNumber evidence="7">3.4.21.-</ecNumber>
    </recommendedName>
</protein>
<evidence type="ECO:0000256" key="6">
    <source>
        <dbReference type="ARBA" id="ARBA00022825"/>
    </source>
</evidence>
<feature type="domain" description="Tail specific protease" evidence="10">
    <location>
        <begin position="867"/>
        <end position="1062"/>
    </location>
</feature>
<dbReference type="InterPro" id="IPR012393">
    <property type="entry name" value="Tricorn_protease"/>
</dbReference>
<dbReference type="Pfam" id="PF14684">
    <property type="entry name" value="Tricorn_C1"/>
    <property type="match status" value="1"/>
</dbReference>
<evidence type="ECO:0000256" key="1">
    <source>
        <dbReference type="ARBA" id="ARBA00004496"/>
    </source>
</evidence>
<dbReference type="Proteomes" id="UP000263517">
    <property type="component" value="Unassembled WGS sequence"/>
</dbReference>
<comment type="function">
    <text evidence="7">Degrades oligopeptides.</text>
</comment>
<dbReference type="EMBL" id="DNAN01000468">
    <property type="protein sequence ID" value="HAW76666.1"/>
    <property type="molecule type" value="Genomic_DNA"/>
</dbReference>
<dbReference type="SUPFAM" id="SSF50156">
    <property type="entry name" value="PDZ domain-like"/>
    <property type="match status" value="1"/>
</dbReference>
<dbReference type="Pfam" id="PF26549">
    <property type="entry name" value="Tricorn_N"/>
    <property type="match status" value="1"/>
</dbReference>